<dbReference type="EMBL" id="QFOI01000444">
    <property type="protein sequence ID" value="PZP42265.1"/>
    <property type="molecule type" value="Genomic_DNA"/>
</dbReference>
<comment type="caution">
    <text evidence="1">The sequence shown here is derived from an EMBL/GenBank/DDBJ whole genome shotgun (WGS) entry which is preliminary data.</text>
</comment>
<protein>
    <submittedName>
        <fullName evidence="1">Thiamine phosphate synthase</fullName>
    </submittedName>
</protein>
<reference evidence="1 2" key="1">
    <citation type="submission" date="2017-11" db="EMBL/GenBank/DDBJ databases">
        <title>Infants hospitalized years apart are colonized by the same room-sourced microbial strains.</title>
        <authorList>
            <person name="Brooks B."/>
            <person name="Olm M.R."/>
            <person name="Firek B.A."/>
            <person name="Baker R."/>
            <person name="Thomas B.C."/>
            <person name="Morowitz M.J."/>
            <person name="Banfield J.F."/>
        </authorList>
    </citation>
    <scope>NUCLEOTIDE SEQUENCE [LARGE SCALE GENOMIC DNA]</scope>
    <source>
        <strain evidence="1">S2_009_000_R2_76</strain>
    </source>
</reference>
<feature type="non-terminal residue" evidence="1">
    <location>
        <position position="1"/>
    </location>
</feature>
<dbReference type="InterPro" id="IPR013785">
    <property type="entry name" value="Aldolase_TIM"/>
</dbReference>
<dbReference type="Gene3D" id="3.20.20.70">
    <property type="entry name" value="Aldolase class I"/>
    <property type="match status" value="1"/>
</dbReference>
<organism evidence="1 2">
    <name type="scientific">Pseudopedobacter saltans</name>
    <dbReference type="NCBI Taxonomy" id="151895"/>
    <lineage>
        <taxon>Bacteria</taxon>
        <taxon>Pseudomonadati</taxon>
        <taxon>Bacteroidota</taxon>
        <taxon>Sphingobacteriia</taxon>
        <taxon>Sphingobacteriales</taxon>
        <taxon>Sphingobacteriaceae</taxon>
        <taxon>Pseudopedobacter</taxon>
    </lineage>
</organism>
<name>A0A2W5EDA6_9SPHI</name>
<dbReference type="Proteomes" id="UP000249645">
    <property type="component" value="Unassembled WGS sequence"/>
</dbReference>
<evidence type="ECO:0000313" key="1">
    <source>
        <dbReference type="EMBL" id="PZP42265.1"/>
    </source>
</evidence>
<proteinExistence type="predicted"/>
<gene>
    <name evidence="1" type="ORF">DI598_17125</name>
</gene>
<dbReference type="AlphaFoldDB" id="A0A2W5EDA6"/>
<dbReference type="SUPFAM" id="SSF51391">
    <property type="entry name" value="Thiamin phosphate synthase"/>
    <property type="match status" value="1"/>
</dbReference>
<evidence type="ECO:0000313" key="2">
    <source>
        <dbReference type="Proteomes" id="UP000249645"/>
    </source>
</evidence>
<sequence length="48" mass="5277">KIPIYAIGGVNVNDVDLLKEIGIDGIAISSLIQTISKNDWQRINQILN</sequence>
<dbReference type="InterPro" id="IPR036206">
    <property type="entry name" value="ThiamineP_synth_sf"/>
</dbReference>
<accession>A0A2W5EDA6</accession>